<feature type="transmembrane region" description="Helical" evidence="1">
    <location>
        <begin position="201"/>
        <end position="221"/>
    </location>
</feature>
<comment type="caution">
    <text evidence="3">The sequence shown here is derived from an EMBL/GenBank/DDBJ whole genome shotgun (WGS) entry which is preliminary data.</text>
</comment>
<dbReference type="InterPro" id="IPR050650">
    <property type="entry name" value="Type-II_Cytokine-TF_Rcpt"/>
</dbReference>
<dbReference type="AlphaFoldDB" id="A0A9D3P243"/>
<keyword evidence="1" id="KW-1133">Transmembrane helix</keyword>
<keyword evidence="1" id="KW-0472">Membrane</keyword>
<name>A0A9D3P243_9TELE</name>
<keyword evidence="4" id="KW-1185">Reference proteome</keyword>
<dbReference type="Proteomes" id="UP000824219">
    <property type="component" value="Linkage Group LG06"/>
</dbReference>
<dbReference type="OrthoDB" id="9932619at2759"/>
<dbReference type="EMBL" id="JAHKSW010000006">
    <property type="protein sequence ID" value="KAG7331528.1"/>
    <property type="molecule type" value="Genomic_DNA"/>
</dbReference>
<dbReference type="InterPro" id="IPR036116">
    <property type="entry name" value="FN3_sf"/>
</dbReference>
<evidence type="ECO:0000256" key="1">
    <source>
        <dbReference type="SAM" id="Phobius"/>
    </source>
</evidence>
<accession>A0A9D3P243</accession>
<dbReference type="Pfam" id="PF09294">
    <property type="entry name" value="Interfer-bind"/>
    <property type="match status" value="1"/>
</dbReference>
<evidence type="ECO:0000313" key="3">
    <source>
        <dbReference type="EMBL" id="KAG7331528.1"/>
    </source>
</evidence>
<proteinExistence type="predicted"/>
<dbReference type="InterPro" id="IPR015373">
    <property type="entry name" value="Interferon/interleukin_rcp_dom"/>
</dbReference>
<feature type="domain" description="Interferon/interleukin receptor" evidence="2">
    <location>
        <begin position="100"/>
        <end position="189"/>
    </location>
</feature>
<keyword evidence="1" id="KW-0812">Transmembrane</keyword>
<gene>
    <name evidence="3" type="ORF">KOW79_005497</name>
</gene>
<sequence length="295" mass="34244">MKLCASSSELSPQKVEVQSSVLSWNLPKDYTNITYAVQCNVTLSDWRDVYRGNQQQFNFSAEAEDFYGKRFRVRSERDEQTSAWVMSKLVQCAHLHTCAPVIELKVETDKVHLWMKHRDESLKKEKGGHLKFIPLYWKRNSTDNKEQSFVKSDHIVLEDLDSGEEYCFQVKYLYFTEAFGKPSREICTVIPESSKQRNLRIILLGVLTVSVFTSLGGFLYFGHKYYKRIKALFRPPLDIPEHFEEFFFSELPHRPAADPASQVTESCDIISFVEEVAEDEDRSDLEHVEEKASSI</sequence>
<reference evidence="3 4" key="1">
    <citation type="submission" date="2021-06" db="EMBL/GenBank/DDBJ databases">
        <title>Chromosome-level genome assembly of the red-tail catfish (Hemibagrus wyckioides).</title>
        <authorList>
            <person name="Shao F."/>
        </authorList>
    </citation>
    <scope>NUCLEOTIDE SEQUENCE [LARGE SCALE GENOMIC DNA]</scope>
    <source>
        <strain evidence="3">EC202008001</strain>
        <tissue evidence="3">Blood</tissue>
    </source>
</reference>
<dbReference type="PANTHER" id="PTHR20859:SF53">
    <property type="entry name" value="INTERLEUKIN-22 RECEPTOR SUBUNIT ALPHA-1"/>
    <property type="match status" value="1"/>
</dbReference>
<organism evidence="3 4">
    <name type="scientific">Hemibagrus wyckioides</name>
    <dbReference type="NCBI Taxonomy" id="337641"/>
    <lineage>
        <taxon>Eukaryota</taxon>
        <taxon>Metazoa</taxon>
        <taxon>Chordata</taxon>
        <taxon>Craniata</taxon>
        <taxon>Vertebrata</taxon>
        <taxon>Euteleostomi</taxon>
        <taxon>Actinopterygii</taxon>
        <taxon>Neopterygii</taxon>
        <taxon>Teleostei</taxon>
        <taxon>Ostariophysi</taxon>
        <taxon>Siluriformes</taxon>
        <taxon>Bagridae</taxon>
        <taxon>Hemibagrus</taxon>
    </lineage>
</organism>
<dbReference type="InterPro" id="IPR013783">
    <property type="entry name" value="Ig-like_fold"/>
</dbReference>
<protein>
    <recommendedName>
        <fullName evidence="2">Interferon/interleukin receptor domain-containing protein</fullName>
    </recommendedName>
</protein>
<dbReference type="PANTHER" id="PTHR20859">
    <property type="entry name" value="INTERFERON/INTERLEUKIN RECEPTOR"/>
    <property type="match status" value="1"/>
</dbReference>
<dbReference type="GO" id="GO:0005886">
    <property type="term" value="C:plasma membrane"/>
    <property type="evidence" value="ECO:0007669"/>
    <property type="project" value="TreeGrafter"/>
</dbReference>
<dbReference type="SUPFAM" id="SSF49265">
    <property type="entry name" value="Fibronectin type III"/>
    <property type="match status" value="2"/>
</dbReference>
<evidence type="ECO:0000259" key="2">
    <source>
        <dbReference type="Pfam" id="PF09294"/>
    </source>
</evidence>
<evidence type="ECO:0000313" key="4">
    <source>
        <dbReference type="Proteomes" id="UP000824219"/>
    </source>
</evidence>
<dbReference type="GO" id="GO:0004896">
    <property type="term" value="F:cytokine receptor activity"/>
    <property type="evidence" value="ECO:0007669"/>
    <property type="project" value="TreeGrafter"/>
</dbReference>
<dbReference type="Gene3D" id="2.60.40.10">
    <property type="entry name" value="Immunoglobulins"/>
    <property type="match status" value="2"/>
</dbReference>